<dbReference type="GO" id="GO:0008641">
    <property type="term" value="F:ubiquitin-like modifier activating enzyme activity"/>
    <property type="evidence" value="ECO:0007669"/>
    <property type="project" value="InterPro"/>
</dbReference>
<dbReference type="InterPro" id="IPR000594">
    <property type="entry name" value="ThiF_NAD_FAD-bd"/>
</dbReference>
<comment type="caution">
    <text evidence="3">The sequence shown here is derived from an EMBL/GenBank/DDBJ whole genome shotgun (WGS) entry which is preliminary data.</text>
</comment>
<name>A0A9D2EM97_9FIRM</name>
<gene>
    <name evidence="3" type="ORF">H9968_08480</name>
</gene>
<feature type="domain" description="THIF-type NAD/FAD binding fold" evidence="2">
    <location>
        <begin position="12"/>
        <end position="231"/>
    </location>
</feature>
<evidence type="ECO:0000313" key="3">
    <source>
        <dbReference type="EMBL" id="HIZ39945.1"/>
    </source>
</evidence>
<dbReference type="GO" id="GO:0061503">
    <property type="term" value="F:tRNA threonylcarbamoyladenosine dehydratase"/>
    <property type="evidence" value="ECO:0007669"/>
    <property type="project" value="TreeGrafter"/>
</dbReference>
<dbReference type="SUPFAM" id="SSF69572">
    <property type="entry name" value="Activating enzymes of the ubiquitin-like proteins"/>
    <property type="match status" value="1"/>
</dbReference>
<evidence type="ECO:0000259" key="2">
    <source>
        <dbReference type="Pfam" id="PF00899"/>
    </source>
</evidence>
<feature type="region of interest" description="Disordered" evidence="1">
    <location>
        <begin position="237"/>
        <end position="261"/>
    </location>
</feature>
<dbReference type="InterPro" id="IPR035985">
    <property type="entry name" value="Ubiquitin-activating_enz"/>
</dbReference>
<organism evidence="3 4">
    <name type="scientific">Candidatus Anaerobutyricum stercoris</name>
    <dbReference type="NCBI Taxonomy" id="2838457"/>
    <lineage>
        <taxon>Bacteria</taxon>
        <taxon>Bacillati</taxon>
        <taxon>Bacillota</taxon>
        <taxon>Clostridia</taxon>
        <taxon>Lachnospirales</taxon>
        <taxon>Lachnospiraceae</taxon>
        <taxon>Anaerobutyricum</taxon>
    </lineage>
</organism>
<dbReference type="AlphaFoldDB" id="A0A9D2EM97"/>
<proteinExistence type="predicted"/>
<dbReference type="EMBL" id="DXBR01000075">
    <property type="protein sequence ID" value="HIZ39945.1"/>
    <property type="molecule type" value="Genomic_DNA"/>
</dbReference>
<reference evidence="3" key="2">
    <citation type="submission" date="2021-04" db="EMBL/GenBank/DDBJ databases">
        <authorList>
            <person name="Gilroy R."/>
        </authorList>
    </citation>
    <scope>NUCLEOTIDE SEQUENCE</scope>
    <source>
        <strain evidence="3">CHK179-28034</strain>
    </source>
</reference>
<evidence type="ECO:0000256" key="1">
    <source>
        <dbReference type="SAM" id="MobiDB-lite"/>
    </source>
</evidence>
<reference evidence="3" key="1">
    <citation type="journal article" date="2021" name="PeerJ">
        <title>Extensive microbial diversity within the chicken gut microbiome revealed by metagenomics and culture.</title>
        <authorList>
            <person name="Gilroy R."/>
            <person name="Ravi A."/>
            <person name="Getino M."/>
            <person name="Pursley I."/>
            <person name="Horton D.L."/>
            <person name="Alikhan N.F."/>
            <person name="Baker D."/>
            <person name="Gharbi K."/>
            <person name="Hall N."/>
            <person name="Watson M."/>
            <person name="Adriaenssens E.M."/>
            <person name="Foster-Nyarko E."/>
            <person name="Jarju S."/>
            <person name="Secka A."/>
            <person name="Antonio M."/>
            <person name="Oren A."/>
            <person name="Chaudhuri R.R."/>
            <person name="La Ragione R."/>
            <person name="Hildebrand F."/>
            <person name="Pallen M.J."/>
        </authorList>
    </citation>
    <scope>NUCLEOTIDE SEQUENCE</scope>
    <source>
        <strain evidence="3">CHK179-28034</strain>
    </source>
</reference>
<protein>
    <submittedName>
        <fullName evidence="3">tRNA threonylcarbamoyladenosine dehydratase</fullName>
    </submittedName>
</protein>
<dbReference type="Proteomes" id="UP000824049">
    <property type="component" value="Unassembled WGS sequence"/>
</dbReference>
<accession>A0A9D2EM97</accession>
<dbReference type="CDD" id="cd00755">
    <property type="entry name" value="YgdL_like"/>
    <property type="match status" value="1"/>
</dbReference>
<dbReference type="PANTHER" id="PTHR43267">
    <property type="entry name" value="TRNA THREONYLCARBAMOYLADENOSINE DEHYDRATASE"/>
    <property type="match status" value="1"/>
</dbReference>
<dbReference type="Pfam" id="PF00899">
    <property type="entry name" value="ThiF"/>
    <property type="match status" value="1"/>
</dbReference>
<dbReference type="InterPro" id="IPR045886">
    <property type="entry name" value="ThiF/MoeB/HesA"/>
</dbReference>
<dbReference type="GO" id="GO:0061504">
    <property type="term" value="P:cyclic threonylcarbamoyladenosine biosynthetic process"/>
    <property type="evidence" value="ECO:0007669"/>
    <property type="project" value="TreeGrafter"/>
</dbReference>
<dbReference type="Gene3D" id="3.40.50.720">
    <property type="entry name" value="NAD(P)-binding Rossmann-like Domain"/>
    <property type="match status" value="1"/>
</dbReference>
<dbReference type="PANTHER" id="PTHR43267:SF1">
    <property type="entry name" value="TRNA THREONYLCARBAMOYLADENOSINE DEHYDRATASE"/>
    <property type="match status" value="1"/>
</dbReference>
<evidence type="ECO:0000313" key="4">
    <source>
        <dbReference type="Proteomes" id="UP000824049"/>
    </source>
</evidence>
<sequence length="261" mass="28295">MEENGLSEGRFSRTEMLVGEEGVRRLREARVAVFGVGGVGGYVVEALARSGVGAFDLIDNDRVNRSNLNRQIIATEATIGRKKVEVMRERILSINPDASVTMHPCFYLPEKADEFDFSSYSYVVDAIDTVTAKIDIIMQAQKAGIPVISCMGAGNKLDPSRFEVTDIYKTSVCPLAKVMRRELKKRGVKKLKVVYSREEAIKTGSRTPGSIAFVPSAAGLTAAGEVIKDLLAGVGEGVGSKGANRPEELRCQEGANRPQEP</sequence>